<proteinExistence type="predicted"/>
<name>A0A8S5REY5_9VIRU</name>
<sequence length="39" mass="4418">MWCAGVCQCTHGGSSGASTIYNTLSHFLVNFTFQRRHWL</sequence>
<dbReference type="EMBL" id="BK059096">
    <property type="protein sequence ID" value="DAE29641.1"/>
    <property type="molecule type" value="Genomic_DNA"/>
</dbReference>
<evidence type="ECO:0000313" key="1">
    <source>
        <dbReference type="EMBL" id="DAE29641.1"/>
    </source>
</evidence>
<protein>
    <submittedName>
        <fullName evidence="1">Uncharacterized protein</fullName>
    </submittedName>
</protein>
<reference evidence="1" key="1">
    <citation type="journal article" date="2021" name="Proc. Natl. Acad. Sci. U.S.A.">
        <title>A Catalog of Tens of Thousands of Viruses from Human Metagenomes Reveals Hidden Associations with Chronic Diseases.</title>
        <authorList>
            <person name="Tisza M.J."/>
            <person name="Buck C.B."/>
        </authorList>
    </citation>
    <scope>NUCLEOTIDE SEQUENCE</scope>
    <source>
        <strain evidence="1">Ctqq75</strain>
    </source>
</reference>
<accession>A0A8S5REY5</accession>
<organism evidence="1">
    <name type="scientific">virus sp. ctqq75</name>
    <dbReference type="NCBI Taxonomy" id="2827999"/>
    <lineage>
        <taxon>Viruses</taxon>
    </lineage>
</organism>